<proteinExistence type="predicted"/>
<keyword evidence="2" id="KW-1185">Reference proteome</keyword>
<evidence type="ECO:0000313" key="1">
    <source>
        <dbReference type="EMBL" id="RSH87631.1"/>
    </source>
</evidence>
<dbReference type="Proteomes" id="UP000279236">
    <property type="component" value="Unassembled WGS sequence"/>
</dbReference>
<dbReference type="RefSeq" id="XP_028479839.1">
    <property type="nucleotide sequence ID" value="XM_028615982.1"/>
</dbReference>
<dbReference type="GeneID" id="39584686"/>
<comment type="caution">
    <text evidence="1">The sequence shown here is derived from an EMBL/GenBank/DDBJ whole genome shotgun (WGS) entry which is preliminary data.</text>
</comment>
<reference evidence="1 2" key="1">
    <citation type="submission" date="2018-11" db="EMBL/GenBank/DDBJ databases">
        <title>Genome sequence of Apiotrichum porosum DSM 27194.</title>
        <authorList>
            <person name="Aliyu H."/>
            <person name="Gorte O."/>
            <person name="Ochsenreither K."/>
        </authorList>
    </citation>
    <scope>NUCLEOTIDE SEQUENCE [LARGE SCALE GENOMIC DNA]</scope>
    <source>
        <strain evidence="1 2">DSM 27194</strain>
    </source>
</reference>
<protein>
    <submittedName>
        <fullName evidence="1">Uncharacterized protein</fullName>
    </submittedName>
</protein>
<sequence>MSTHASDGGPTLLSLPPDFPRADWSLARLGMPPYMVGEYRFEVSWAARQASPHWATVMSASGGGVISAACFKLAIVDKALEVNATHTCNRVCLLRKPISFKQWMRETDEVLEDLYIILPSVSLTDVSVPGLSVLLTAWSSSDWSSASEQLPPGLPAPATFEDLYAFLRLAVNLWIPRFDIYDPPPRHSKDCAVFDIAELGPFAAKYSEHVHLVCIEDPAAGRKTTATTVVFSPSVIATPRSSVTDKAITPM</sequence>
<evidence type="ECO:0000313" key="2">
    <source>
        <dbReference type="Proteomes" id="UP000279236"/>
    </source>
</evidence>
<dbReference type="EMBL" id="RSCE01000001">
    <property type="protein sequence ID" value="RSH87631.1"/>
    <property type="molecule type" value="Genomic_DNA"/>
</dbReference>
<organism evidence="1 2">
    <name type="scientific">Apiotrichum porosum</name>
    <dbReference type="NCBI Taxonomy" id="105984"/>
    <lineage>
        <taxon>Eukaryota</taxon>
        <taxon>Fungi</taxon>
        <taxon>Dikarya</taxon>
        <taxon>Basidiomycota</taxon>
        <taxon>Agaricomycotina</taxon>
        <taxon>Tremellomycetes</taxon>
        <taxon>Trichosporonales</taxon>
        <taxon>Trichosporonaceae</taxon>
        <taxon>Apiotrichum</taxon>
    </lineage>
</organism>
<dbReference type="AlphaFoldDB" id="A0A427Y938"/>
<accession>A0A427Y938</accession>
<gene>
    <name evidence="1" type="ORF">EHS24_000143</name>
</gene>
<name>A0A427Y938_9TREE</name>